<reference evidence="2 3" key="1">
    <citation type="submission" date="2016-12" db="EMBL/GenBank/DDBJ databases">
        <title>Domibacillus antri genome sequencing.</title>
        <authorList>
            <person name="Verma A."/>
            <person name="Krishnamurthi S."/>
        </authorList>
    </citation>
    <scope>NUCLEOTIDE SEQUENCE [LARGE SCALE GENOMIC DNA]</scope>
    <source>
        <strain evidence="2 3">XD80</strain>
    </source>
</reference>
<dbReference type="AlphaFoldDB" id="A0A1Q8Q3I9"/>
<dbReference type="RefSeq" id="WP_075398973.1">
    <property type="nucleotide sequence ID" value="NZ_MSDU01000027.1"/>
</dbReference>
<feature type="transmembrane region" description="Helical" evidence="1">
    <location>
        <begin position="117"/>
        <end position="144"/>
    </location>
</feature>
<evidence type="ECO:0000313" key="3">
    <source>
        <dbReference type="Proteomes" id="UP000185568"/>
    </source>
</evidence>
<feature type="transmembrane region" description="Helical" evidence="1">
    <location>
        <begin position="165"/>
        <end position="185"/>
    </location>
</feature>
<feature type="transmembrane region" description="Helical" evidence="1">
    <location>
        <begin position="45"/>
        <end position="64"/>
    </location>
</feature>
<evidence type="ECO:0008006" key="4">
    <source>
        <dbReference type="Google" id="ProtNLM"/>
    </source>
</evidence>
<feature type="transmembrane region" description="Helical" evidence="1">
    <location>
        <begin position="12"/>
        <end position="39"/>
    </location>
</feature>
<evidence type="ECO:0000313" key="2">
    <source>
        <dbReference type="EMBL" id="OLN21923.1"/>
    </source>
</evidence>
<keyword evidence="1" id="KW-0812">Transmembrane</keyword>
<name>A0A1Q8Q3I9_9BACI</name>
<keyword evidence="1" id="KW-1133">Transmembrane helix</keyword>
<organism evidence="2 3">
    <name type="scientific">Domibacillus antri</name>
    <dbReference type="NCBI Taxonomy" id="1714264"/>
    <lineage>
        <taxon>Bacteria</taxon>
        <taxon>Bacillati</taxon>
        <taxon>Bacillota</taxon>
        <taxon>Bacilli</taxon>
        <taxon>Bacillales</taxon>
        <taxon>Bacillaceae</taxon>
        <taxon>Domibacillus</taxon>
    </lineage>
</organism>
<feature type="transmembrane region" description="Helical" evidence="1">
    <location>
        <begin position="85"/>
        <end position="111"/>
    </location>
</feature>
<protein>
    <recommendedName>
        <fullName evidence="4">DUF624 domain-containing protein</fullName>
    </recommendedName>
</protein>
<dbReference type="EMBL" id="MSDU01000027">
    <property type="protein sequence ID" value="OLN21923.1"/>
    <property type="molecule type" value="Genomic_DNA"/>
</dbReference>
<dbReference type="STRING" id="1714264.BTO30_12005"/>
<dbReference type="Proteomes" id="UP000185568">
    <property type="component" value="Unassembled WGS sequence"/>
</dbReference>
<accession>A0A1Q8Q3I9</accession>
<sequence>MKSVSQILLKSGSLIYLHIVEVLLVSLMWSVLIIPAVVILPIQTAILYLAVMVIPATTAAIYAINERFHHKKKLVKLFWKGFFTLYRRSVGVSLILSLAILIPVSTWWYYIQFNSGYGFFLFAVFQTYLCVMFLLTQMYAPALVAVHGMKTIEAMNQSIRYFLKYPWYTVVFFIQVLSITGLLALTFIGFFLLYAGMISILIRTSTFNIQEGSQENKRKQEEKTFVNHTLHT</sequence>
<evidence type="ECO:0000256" key="1">
    <source>
        <dbReference type="SAM" id="Phobius"/>
    </source>
</evidence>
<proteinExistence type="predicted"/>
<keyword evidence="3" id="KW-1185">Reference proteome</keyword>
<keyword evidence="1" id="KW-0472">Membrane</keyword>
<dbReference type="OrthoDB" id="2661925at2"/>
<comment type="caution">
    <text evidence="2">The sequence shown here is derived from an EMBL/GenBank/DDBJ whole genome shotgun (WGS) entry which is preliminary data.</text>
</comment>
<gene>
    <name evidence="2" type="ORF">BTO30_12005</name>
</gene>